<dbReference type="EC" id="3.1.26.4" evidence="2"/>
<dbReference type="GO" id="GO:0004523">
    <property type="term" value="F:RNA-DNA hybrid ribonuclease activity"/>
    <property type="evidence" value="ECO:0007669"/>
    <property type="project" value="UniProtKB-EC"/>
</dbReference>
<dbReference type="SUPFAM" id="SSF56672">
    <property type="entry name" value="DNA/RNA polymerases"/>
    <property type="match status" value="1"/>
</dbReference>
<dbReference type="PANTHER" id="PTHR33064:SF37">
    <property type="entry name" value="RIBONUCLEASE H"/>
    <property type="match status" value="1"/>
</dbReference>
<proteinExistence type="inferred from homology"/>
<dbReference type="STRING" id="1841481.ENSSLDP00000008896"/>
<dbReference type="Proteomes" id="UP000261360">
    <property type="component" value="Unplaced"/>
</dbReference>
<dbReference type="InterPro" id="IPR018154">
    <property type="entry name" value="TLV/ENV_coat_polyprotein"/>
</dbReference>
<dbReference type="InterPro" id="IPR043502">
    <property type="entry name" value="DNA/RNA_pol_sf"/>
</dbReference>
<dbReference type="Ensembl" id="ENSSLDT00000009192.1">
    <property type="protein sequence ID" value="ENSSLDP00000008896.1"/>
    <property type="gene ID" value="ENSSLDG00000007048.1"/>
</dbReference>
<dbReference type="GeneTree" id="ENSGT00940000165291"/>
<reference evidence="5" key="1">
    <citation type="submission" date="2025-08" db="UniProtKB">
        <authorList>
            <consortium name="Ensembl"/>
        </authorList>
    </citation>
    <scope>IDENTIFICATION</scope>
</reference>
<keyword evidence="3" id="KW-0812">Transmembrane</keyword>
<dbReference type="Pfam" id="PF00078">
    <property type="entry name" value="RVT_1"/>
    <property type="match status" value="1"/>
</dbReference>
<name>A0A3B4WXW0_SERLL</name>
<keyword evidence="6" id="KW-1185">Reference proteome</keyword>
<dbReference type="InterPro" id="IPR051320">
    <property type="entry name" value="Viral_Replic_Matur_Polypro"/>
</dbReference>
<keyword evidence="3" id="KW-0472">Membrane</keyword>
<dbReference type="PROSITE" id="PS50878">
    <property type="entry name" value="RT_POL"/>
    <property type="match status" value="1"/>
</dbReference>
<protein>
    <recommendedName>
        <fullName evidence="2">ribonuclease H</fullName>
        <ecNumber evidence="2">3.1.26.4</ecNumber>
    </recommendedName>
</protein>
<reference evidence="5" key="2">
    <citation type="submission" date="2025-09" db="UniProtKB">
        <authorList>
            <consortium name="Ensembl"/>
        </authorList>
    </citation>
    <scope>IDENTIFICATION</scope>
</reference>
<feature type="transmembrane region" description="Helical" evidence="3">
    <location>
        <begin position="374"/>
        <end position="399"/>
    </location>
</feature>
<dbReference type="AlphaFoldDB" id="A0A3B4WXW0"/>
<comment type="similarity">
    <text evidence="1">Belongs to the beta type-B retroviral polymerase family. HERV class-II K(HML-2) pol subfamily.</text>
</comment>
<evidence type="ECO:0000259" key="4">
    <source>
        <dbReference type="PROSITE" id="PS50878"/>
    </source>
</evidence>
<sequence length="441" mass="49247">MPANSTHYTVLDLCSAFFSVPLHTDSQFLFAFTYDGQQYTFTRLPQGYTESPTIFSRTLHNDLKDISFPGGSTLIQYVDDLLLASPSSTACETDTIVLLNALAEKGHKTSLQKAQLCQKVVQYLGHTLSGSTRVLTPSRIKAITEVPKPVNISQMKTFLGMTGYCRQWIIDYASQHSSSKEYGHFVNLIQYCSIPLPKGVYWICGMKAYEYLPKDWSGVCGLGHVIPAMRVLTAPPEVHIVKRDLYTHKQTTWTRLFGALIPSYGVMASLDQIRDLSHAVEDLANSTAKGISLLTKEMTAIRMMTLQNRAALDYLLASQGGTCAIIGTECCTFIPNNNATIQEITNHMHDIAKLLHEPASTSLFDWFKLKLGTLGYLILEFVLLSFGILFFISLLINFLKSIFKSLVSKPTPKIMYSTTTHPAPPNEEDSSDFLFKIEIDY</sequence>
<dbReference type="Gene3D" id="3.10.10.10">
    <property type="entry name" value="HIV Type 1 Reverse Transcriptase, subunit A, domain 1"/>
    <property type="match status" value="1"/>
</dbReference>
<dbReference type="InterPro" id="IPR043128">
    <property type="entry name" value="Rev_trsase/Diguanyl_cyclase"/>
</dbReference>
<feature type="domain" description="Reverse transcriptase" evidence="4">
    <location>
        <begin position="1"/>
        <end position="128"/>
    </location>
</feature>
<evidence type="ECO:0000256" key="1">
    <source>
        <dbReference type="ARBA" id="ARBA00010879"/>
    </source>
</evidence>
<dbReference type="Gene3D" id="3.30.70.270">
    <property type="match status" value="2"/>
</dbReference>
<evidence type="ECO:0000256" key="3">
    <source>
        <dbReference type="SAM" id="Phobius"/>
    </source>
</evidence>
<dbReference type="InterPro" id="IPR000477">
    <property type="entry name" value="RT_dom"/>
</dbReference>
<dbReference type="Pfam" id="PF00429">
    <property type="entry name" value="TLV_coat"/>
    <property type="match status" value="1"/>
</dbReference>
<accession>A0A3B4WXW0</accession>
<dbReference type="SUPFAM" id="SSF58069">
    <property type="entry name" value="Virus ectodomain"/>
    <property type="match status" value="1"/>
</dbReference>
<dbReference type="Gene3D" id="1.10.287.210">
    <property type="match status" value="1"/>
</dbReference>
<organism evidence="5 6">
    <name type="scientific">Seriola lalandi dorsalis</name>
    <dbReference type="NCBI Taxonomy" id="1841481"/>
    <lineage>
        <taxon>Eukaryota</taxon>
        <taxon>Metazoa</taxon>
        <taxon>Chordata</taxon>
        <taxon>Craniata</taxon>
        <taxon>Vertebrata</taxon>
        <taxon>Euteleostomi</taxon>
        <taxon>Actinopterygii</taxon>
        <taxon>Neopterygii</taxon>
        <taxon>Teleostei</taxon>
        <taxon>Neoteleostei</taxon>
        <taxon>Acanthomorphata</taxon>
        <taxon>Carangaria</taxon>
        <taxon>Carangiformes</taxon>
        <taxon>Carangidae</taxon>
        <taxon>Seriola</taxon>
    </lineage>
</organism>
<evidence type="ECO:0000313" key="6">
    <source>
        <dbReference type="Proteomes" id="UP000261360"/>
    </source>
</evidence>
<dbReference type="PANTHER" id="PTHR33064">
    <property type="entry name" value="POL PROTEIN"/>
    <property type="match status" value="1"/>
</dbReference>
<keyword evidence="3" id="KW-1133">Transmembrane helix</keyword>
<evidence type="ECO:0000313" key="5">
    <source>
        <dbReference type="Ensembl" id="ENSSLDP00000008896.1"/>
    </source>
</evidence>
<evidence type="ECO:0000256" key="2">
    <source>
        <dbReference type="ARBA" id="ARBA00012180"/>
    </source>
</evidence>